<dbReference type="PROSITE" id="PS00012">
    <property type="entry name" value="PHOSPHOPANTETHEINE"/>
    <property type="match status" value="1"/>
</dbReference>
<dbReference type="InterPro" id="IPR006162">
    <property type="entry name" value="Ppantetheine_attach_site"/>
</dbReference>
<dbReference type="InterPro" id="IPR036736">
    <property type="entry name" value="ACP-like_sf"/>
</dbReference>
<feature type="domain" description="Carrier" evidence="3">
    <location>
        <begin position="171"/>
        <end position="245"/>
    </location>
</feature>
<evidence type="ECO:0000313" key="4">
    <source>
        <dbReference type="EMBL" id="SEP31053.1"/>
    </source>
</evidence>
<sequence>AGVARGYLNRPELTAERFMADPFSKEPGARMYRTGDLARYLPDGNLEFLGRNDDQVKIRGFRIEPGEIAARLSEHAWVREAVVVAHADRAGDKRLVAYVVCGPETVSDDEDDGSGLAGALRAHLSGRLPDYMVPAAFVQIEALPLTPNGKLDRKALPAPDDDAYARRSYEAPRGEIETLLAGIWAELLGVERVGRHDNFFELGGHSLLAVQLLNRARDLKLRFSAADLFQAPILKELASKLPLERQPSSPGVISVQATGSQPPLFFVPTGWGDCSYVLRLVKEIDIDCPVYALPWPSFEDVCPLTLEAIAAPVIVTIKGIQPQGPYRFAGYSSGATLAYAIAQRLLDQDEVVAFMAFIDVTLPANPSNITPTQLVSEGVLETLKSVDDKHFELLECFARQSSISQLLEKAQQIGAIPPDRDLHDEVLMYERIAQFQRALQSYRAPSLPIEIHQFYATDSALSRRTRWGKNSIGPETSSPMRGWDRILSPGAITAVPIQGDHVTMMSVPENRKALARAISTALTGALEKDP</sequence>
<dbReference type="InterPro" id="IPR025110">
    <property type="entry name" value="AMP-bd_C"/>
</dbReference>
<protein>
    <submittedName>
        <fullName evidence="4">Phosphopantetheine attachment site</fullName>
    </submittedName>
</protein>
<dbReference type="InterPro" id="IPR001031">
    <property type="entry name" value="Thioesterase"/>
</dbReference>
<dbReference type="EMBL" id="FOCV01000078">
    <property type="protein sequence ID" value="SEP31053.1"/>
    <property type="molecule type" value="Genomic_DNA"/>
</dbReference>
<comment type="caution">
    <text evidence="4">The sequence shown here is derived from an EMBL/GenBank/DDBJ whole genome shotgun (WGS) entry which is preliminary data.</text>
</comment>
<dbReference type="SUPFAM" id="SSF47336">
    <property type="entry name" value="ACP-like"/>
    <property type="match status" value="1"/>
</dbReference>
<evidence type="ECO:0000313" key="5">
    <source>
        <dbReference type="Proteomes" id="UP000198939"/>
    </source>
</evidence>
<keyword evidence="5" id="KW-1185">Reference proteome</keyword>
<keyword evidence="2" id="KW-0597">Phosphoprotein</keyword>
<dbReference type="SUPFAM" id="SSF56801">
    <property type="entry name" value="Acetyl-CoA synthetase-like"/>
    <property type="match status" value="1"/>
</dbReference>
<dbReference type="InterPro" id="IPR020802">
    <property type="entry name" value="TesA-like"/>
</dbReference>
<evidence type="ECO:0000256" key="1">
    <source>
        <dbReference type="ARBA" id="ARBA00022450"/>
    </source>
</evidence>
<keyword evidence="1" id="KW-0596">Phosphopantetheine</keyword>
<dbReference type="RefSeq" id="WP_143147599.1">
    <property type="nucleotide sequence ID" value="NZ_FOCV01000078.1"/>
</dbReference>
<dbReference type="Gene3D" id="2.30.38.10">
    <property type="entry name" value="Luciferase, Domain 3"/>
    <property type="match status" value="1"/>
</dbReference>
<dbReference type="Gene3D" id="3.40.50.1820">
    <property type="entry name" value="alpha/beta hydrolase"/>
    <property type="match status" value="1"/>
</dbReference>
<dbReference type="Gene3D" id="3.30.300.30">
    <property type="match status" value="1"/>
</dbReference>
<dbReference type="InterPro" id="IPR045851">
    <property type="entry name" value="AMP-bd_C_sf"/>
</dbReference>
<dbReference type="SUPFAM" id="SSF53474">
    <property type="entry name" value="alpha/beta-Hydrolases"/>
    <property type="match status" value="1"/>
</dbReference>
<dbReference type="Pfam" id="PF00550">
    <property type="entry name" value="PP-binding"/>
    <property type="match status" value="1"/>
</dbReference>
<dbReference type="Gene3D" id="1.10.1200.10">
    <property type="entry name" value="ACP-like"/>
    <property type="match status" value="1"/>
</dbReference>
<dbReference type="Pfam" id="PF13193">
    <property type="entry name" value="AMP-binding_C"/>
    <property type="match status" value="1"/>
</dbReference>
<organism evidence="4 5">
    <name type="scientific">Rhizobium tibeticum</name>
    <dbReference type="NCBI Taxonomy" id="501024"/>
    <lineage>
        <taxon>Bacteria</taxon>
        <taxon>Pseudomonadati</taxon>
        <taxon>Pseudomonadota</taxon>
        <taxon>Alphaproteobacteria</taxon>
        <taxon>Hyphomicrobiales</taxon>
        <taxon>Rhizobiaceae</taxon>
        <taxon>Rhizobium/Agrobacterium group</taxon>
        <taxon>Rhizobium</taxon>
    </lineage>
</organism>
<dbReference type="PANTHER" id="PTHR45527:SF14">
    <property type="entry name" value="PLIPASTATIN SYNTHASE SUBUNIT B"/>
    <property type="match status" value="1"/>
</dbReference>
<dbReference type="InterPro" id="IPR029058">
    <property type="entry name" value="AB_hydrolase_fold"/>
</dbReference>
<gene>
    <name evidence="4" type="ORF">SAMN05216228_107813</name>
</gene>
<dbReference type="Proteomes" id="UP000198939">
    <property type="component" value="Unassembled WGS sequence"/>
</dbReference>
<evidence type="ECO:0000259" key="3">
    <source>
        <dbReference type="PROSITE" id="PS50075"/>
    </source>
</evidence>
<dbReference type="SMART" id="SM00824">
    <property type="entry name" value="PKS_TE"/>
    <property type="match status" value="1"/>
</dbReference>
<reference evidence="4 5" key="1">
    <citation type="submission" date="2016-10" db="EMBL/GenBank/DDBJ databases">
        <authorList>
            <person name="Varghese N."/>
            <person name="Submissions S."/>
        </authorList>
    </citation>
    <scope>NUCLEOTIDE SEQUENCE [LARGE SCALE GENOMIC DNA]</scope>
    <source>
        <strain evidence="4 5">CGMCC 1.7071</strain>
    </source>
</reference>
<name>A0ABY1AYB1_9HYPH</name>
<feature type="non-terminal residue" evidence="4">
    <location>
        <position position="1"/>
    </location>
</feature>
<proteinExistence type="predicted"/>
<dbReference type="PROSITE" id="PS50075">
    <property type="entry name" value="CARRIER"/>
    <property type="match status" value="1"/>
</dbReference>
<dbReference type="Pfam" id="PF00975">
    <property type="entry name" value="Thioesterase"/>
    <property type="match status" value="1"/>
</dbReference>
<dbReference type="InterPro" id="IPR009081">
    <property type="entry name" value="PP-bd_ACP"/>
</dbReference>
<accession>A0ABY1AYB1</accession>
<evidence type="ECO:0000256" key="2">
    <source>
        <dbReference type="ARBA" id="ARBA00022553"/>
    </source>
</evidence>
<dbReference type="PANTHER" id="PTHR45527">
    <property type="entry name" value="NONRIBOSOMAL PEPTIDE SYNTHETASE"/>
    <property type="match status" value="1"/>
</dbReference>